<comment type="caution">
    <text evidence="1">Lacks conserved residue(s) required for the propagation of feature annotation.</text>
</comment>
<dbReference type="PROSITE" id="PS50110">
    <property type="entry name" value="RESPONSE_REGULATORY"/>
    <property type="match status" value="2"/>
</dbReference>
<dbReference type="STRING" id="291169.A9E74_00313"/>
<dbReference type="AlphaFoldDB" id="A0A1E3GWB1"/>
<dbReference type="SMART" id="SM00448">
    <property type="entry name" value="REC"/>
    <property type="match status" value="2"/>
</dbReference>
<dbReference type="Gene3D" id="3.40.50.2300">
    <property type="match status" value="2"/>
</dbReference>
<evidence type="ECO:0000313" key="3">
    <source>
        <dbReference type="EMBL" id="ODN68340.1"/>
    </source>
</evidence>
<dbReference type="PANTHER" id="PTHR43228">
    <property type="entry name" value="TWO-COMPONENT RESPONSE REGULATOR"/>
    <property type="match status" value="1"/>
</dbReference>
<dbReference type="EMBL" id="MCRI01000001">
    <property type="protein sequence ID" value="ODN68340.1"/>
    <property type="molecule type" value="Genomic_DNA"/>
</dbReference>
<dbReference type="PATRIC" id="fig|291169.3.peg.317"/>
<feature type="domain" description="Response regulatory" evidence="2">
    <location>
        <begin position="10"/>
        <end position="127"/>
    </location>
</feature>
<evidence type="ECO:0000313" key="4">
    <source>
        <dbReference type="Proteomes" id="UP000094379"/>
    </source>
</evidence>
<keyword evidence="4" id="KW-1185">Reference proteome</keyword>
<dbReference type="InterPro" id="IPR052048">
    <property type="entry name" value="ST_Response_Regulator"/>
</dbReference>
<dbReference type="GO" id="GO:0000160">
    <property type="term" value="P:phosphorelay signal transduction system"/>
    <property type="evidence" value="ECO:0007669"/>
    <property type="project" value="InterPro"/>
</dbReference>
<feature type="domain" description="Response regulatory" evidence="2">
    <location>
        <begin position="146"/>
        <end position="263"/>
    </location>
</feature>
<proteinExistence type="predicted"/>
<keyword evidence="1" id="KW-0597">Phosphoprotein</keyword>
<dbReference type="Proteomes" id="UP000094379">
    <property type="component" value="Unassembled WGS sequence"/>
</dbReference>
<protein>
    <submittedName>
        <fullName evidence="3">Chemotaxis protein CheY</fullName>
    </submittedName>
</protein>
<dbReference type="RefSeq" id="WP_069294901.1">
    <property type="nucleotide sequence ID" value="NZ_MCRI01000001.1"/>
</dbReference>
<organism evidence="3 4">
    <name type="scientific">Methylophaga muralis</name>
    <dbReference type="NCBI Taxonomy" id="291169"/>
    <lineage>
        <taxon>Bacteria</taxon>
        <taxon>Pseudomonadati</taxon>
        <taxon>Pseudomonadota</taxon>
        <taxon>Gammaproteobacteria</taxon>
        <taxon>Thiotrichales</taxon>
        <taxon>Piscirickettsiaceae</taxon>
        <taxon>Methylophaga</taxon>
    </lineage>
</organism>
<dbReference type="SUPFAM" id="SSF52172">
    <property type="entry name" value="CheY-like"/>
    <property type="match status" value="2"/>
</dbReference>
<dbReference type="PANTHER" id="PTHR43228:SF1">
    <property type="entry name" value="TWO-COMPONENT RESPONSE REGULATOR ARR22"/>
    <property type="match status" value="1"/>
</dbReference>
<feature type="modified residue" description="4-aspartylphosphate" evidence="1">
    <location>
        <position position="196"/>
    </location>
</feature>
<accession>A0A1E3GWB1</accession>
<dbReference type="InterPro" id="IPR011006">
    <property type="entry name" value="CheY-like_superfamily"/>
</dbReference>
<gene>
    <name evidence="3" type="primary">cheY_1</name>
    <name evidence="3" type="ORF">A9E74_00313</name>
</gene>
<comment type="caution">
    <text evidence="3">The sequence shown here is derived from an EMBL/GenBank/DDBJ whole genome shotgun (WGS) entry which is preliminary data.</text>
</comment>
<evidence type="ECO:0000256" key="1">
    <source>
        <dbReference type="PROSITE-ProRule" id="PRU00169"/>
    </source>
</evidence>
<evidence type="ECO:0000259" key="2">
    <source>
        <dbReference type="PROSITE" id="PS50110"/>
    </source>
</evidence>
<dbReference type="InterPro" id="IPR001789">
    <property type="entry name" value="Sig_transdc_resp-reg_receiver"/>
</dbReference>
<sequence>MNSLDESELSILLVEPSSVQLKIIMRELRQAGVEKIDGVHDGAQAIVAMQKYPPDLVISAMYLPDMTATELLASIRCLDNLENTHFMLISSESNIETLEPLRQSGVVAILPKPFAHANLQRAIRTTLQHIDPAEIELQNYEVDQLEVLLVDDSLVSRNHLCRVFQNMGINQIHQAENGIEAIEKLKQQTFDLVVTDLNMPKMDGQALVEHIRSEMGNTFVPILVVTSEQNQTRLGQVEQAGVSAILDKPFEPQSIREILYRVLDERT</sequence>
<dbReference type="Pfam" id="PF00072">
    <property type="entry name" value="Response_reg"/>
    <property type="match status" value="2"/>
</dbReference>
<reference evidence="3 4" key="1">
    <citation type="submission" date="2016-07" db="EMBL/GenBank/DDBJ databases">
        <title>Draft Genome Sequence of Methylophaga muralis Bur 1.</title>
        <authorList>
            <person name="Vasilenko O.V."/>
            <person name="Doronina N.V."/>
            <person name="Shmareva M.N."/>
            <person name="Tarlachkov S.V."/>
            <person name="Mustakhimov I."/>
            <person name="Trotsenko Y.A."/>
        </authorList>
    </citation>
    <scope>NUCLEOTIDE SEQUENCE [LARGE SCALE GENOMIC DNA]</scope>
    <source>
        <strain evidence="3 4">Bur 1</strain>
    </source>
</reference>
<name>A0A1E3GWB1_9GAMM</name>